<dbReference type="RefSeq" id="WP_035254383.1">
    <property type="nucleotide sequence ID" value="NZ_BKGH01000140.1"/>
</dbReference>
<name>A0A7T9Z681_9GAMM</name>
<dbReference type="Proteomes" id="UP001164064">
    <property type="component" value="Chromosome"/>
</dbReference>
<evidence type="ECO:0000313" key="3">
    <source>
        <dbReference type="Proteomes" id="UP000595320"/>
    </source>
</evidence>
<proteinExistence type="predicted"/>
<dbReference type="AlphaFoldDB" id="A0A7T9Z681"/>
<accession>A0A7T9Z681</accession>
<gene>
    <name evidence="1" type="ORF">I6I53_10830</name>
    <name evidence="2" type="ORF">LSO60_10060</name>
</gene>
<reference evidence="1 3" key="1">
    <citation type="submission" date="2021-01" db="EMBL/GenBank/DDBJ databases">
        <title>FDA dAtabase for Regulatory Grade micrObial Sequences (FDA-ARGOS): Supporting development and validation of Infectious Disease Dx tests.</title>
        <authorList>
            <person name="Sproer C."/>
            <person name="Gronow S."/>
            <person name="Severitt S."/>
            <person name="Schroder I."/>
            <person name="Tallon L."/>
            <person name="Sadzewicz L."/>
            <person name="Zhao X."/>
            <person name="Boylan J."/>
            <person name="Ott S."/>
            <person name="Bowen H."/>
            <person name="Vavikolanu K."/>
            <person name="Mehta A."/>
            <person name="Aluvathingal J."/>
            <person name="Nadendla S."/>
            <person name="Lowell S."/>
            <person name="Myers T."/>
            <person name="Yan Y."/>
            <person name="Sichtig H."/>
        </authorList>
    </citation>
    <scope>NUCLEOTIDE SEQUENCE [LARGE SCALE GENOMIC DNA]</scope>
    <source>
        <strain evidence="1 3">FDAARGOS_1096</strain>
    </source>
</reference>
<sequence length="117" mass="13546">MTITTLSHAATQGDIRQFSISLCESVSDFSKIVMQARQQNLKAETVKIFIEKGLKLHQKENSKINDTALQTLLEEMVDETQFFPIYSTESEKNFMMNMYPVFVLNRCHENLKTLIHD</sequence>
<dbReference type="GeneID" id="66212850"/>
<reference evidence="2" key="2">
    <citation type="journal article" date="2022" name="J Glob Antimicrob Resist">
        <title>Comparative analysis of IMP-4- and OXA-58-containing plasmids of three carbapenemase-producing Acinetobacter ursingii strains in the Netherlands.</title>
        <authorList>
            <person name="Hendrickx A.P.A."/>
            <person name="Schade R.P."/>
            <person name="Landman F."/>
            <person name="Bosch T."/>
            <person name="Schouls L.M."/>
            <person name="van Dijk K."/>
        </authorList>
    </citation>
    <scope>NUCLEOTIDE SEQUENCE</scope>
    <source>
        <strain evidence="2">RIVM_C010559</strain>
    </source>
</reference>
<protein>
    <submittedName>
        <fullName evidence="1">Uncharacterized protein</fullName>
    </submittedName>
</protein>
<evidence type="ECO:0000313" key="2">
    <source>
        <dbReference type="EMBL" id="UYF70634.1"/>
    </source>
</evidence>
<dbReference type="Proteomes" id="UP000595320">
    <property type="component" value="Chromosome"/>
</dbReference>
<dbReference type="EMBL" id="CP089051">
    <property type="protein sequence ID" value="UYF70634.1"/>
    <property type="molecule type" value="Genomic_DNA"/>
</dbReference>
<organism evidence="1 3">
    <name type="scientific">Acinetobacter ursingii</name>
    <dbReference type="NCBI Taxonomy" id="108980"/>
    <lineage>
        <taxon>Bacteria</taxon>
        <taxon>Pseudomonadati</taxon>
        <taxon>Pseudomonadota</taxon>
        <taxon>Gammaproteobacteria</taxon>
        <taxon>Moraxellales</taxon>
        <taxon>Moraxellaceae</taxon>
        <taxon>Acinetobacter</taxon>
    </lineage>
</organism>
<evidence type="ECO:0000313" key="1">
    <source>
        <dbReference type="EMBL" id="QQT85406.1"/>
    </source>
</evidence>
<dbReference type="EMBL" id="CP068176">
    <property type="protein sequence ID" value="QQT85406.1"/>
    <property type="molecule type" value="Genomic_DNA"/>
</dbReference>